<protein>
    <submittedName>
        <fullName evidence="1">Uncharacterized protein</fullName>
    </submittedName>
</protein>
<keyword evidence="2" id="KW-1185">Reference proteome</keyword>
<evidence type="ECO:0000313" key="1">
    <source>
        <dbReference type="EMBL" id="SBW28880.1"/>
    </source>
</evidence>
<name>A0A1C3PGG5_9ACTN</name>
<organism evidence="1 2">
    <name type="scientific">Candidatus Protofrankia californiensis</name>
    <dbReference type="NCBI Taxonomy" id="1839754"/>
    <lineage>
        <taxon>Bacteria</taxon>
        <taxon>Bacillati</taxon>
        <taxon>Actinomycetota</taxon>
        <taxon>Actinomycetes</taxon>
        <taxon>Frankiales</taxon>
        <taxon>Frankiaceae</taxon>
        <taxon>Protofrankia</taxon>
    </lineage>
</organism>
<gene>
    <name evidence="1" type="ORF">FDG2_6124</name>
</gene>
<evidence type="ECO:0000313" key="2">
    <source>
        <dbReference type="Proteomes" id="UP000199013"/>
    </source>
</evidence>
<dbReference type="EMBL" id="FLUV01002520">
    <property type="protein sequence ID" value="SBW28880.1"/>
    <property type="molecule type" value="Genomic_DNA"/>
</dbReference>
<dbReference type="Proteomes" id="UP000199013">
    <property type="component" value="Unassembled WGS sequence"/>
</dbReference>
<proteinExistence type="predicted"/>
<dbReference type="AlphaFoldDB" id="A0A1C3PGG5"/>
<reference evidence="2" key="1">
    <citation type="submission" date="2016-02" db="EMBL/GenBank/DDBJ databases">
        <authorList>
            <person name="Wibberg D."/>
        </authorList>
    </citation>
    <scope>NUCLEOTIDE SEQUENCE [LARGE SCALE GENOMIC DNA]</scope>
</reference>
<sequence>MLLHALRERRSARGEVAADLTRRFLGIILDGLRASNARPLTAPPTDWEKMAQAMKSTFRQDAPDPA</sequence>
<accession>A0A1C3PGG5</accession>